<dbReference type="OrthoDB" id="552416at2"/>
<dbReference type="SUPFAM" id="SSF110849">
    <property type="entry name" value="ParB/Sulfiredoxin"/>
    <property type="match status" value="1"/>
</dbReference>
<dbReference type="Gene3D" id="1.10.8.10">
    <property type="entry name" value="DNA helicase RuvA subunit, C-terminal domain"/>
    <property type="match status" value="1"/>
</dbReference>
<accession>A0A3D9Z1W0</accession>
<gene>
    <name evidence="1" type="ORF">DES32_1729</name>
</gene>
<dbReference type="InterPro" id="IPR036086">
    <property type="entry name" value="ParB/Sulfiredoxin_sf"/>
</dbReference>
<dbReference type="PIRSF" id="PIRSF029669">
    <property type="entry name" value="UCP029669"/>
    <property type="match status" value="1"/>
</dbReference>
<dbReference type="InterPro" id="IPR014956">
    <property type="entry name" value="ParBc_2"/>
</dbReference>
<protein>
    <recommendedName>
        <fullName evidence="3">Chromosome partitioning protein ParB</fullName>
    </recommendedName>
</protein>
<comment type="caution">
    <text evidence="1">The sequence shown here is derived from an EMBL/GenBank/DDBJ whole genome shotgun (WGS) entry which is preliminary data.</text>
</comment>
<dbReference type="CDD" id="cd16390">
    <property type="entry name" value="ParB_N_Srx_like"/>
    <property type="match status" value="1"/>
</dbReference>
<evidence type="ECO:0000313" key="1">
    <source>
        <dbReference type="EMBL" id="REF88088.1"/>
    </source>
</evidence>
<dbReference type="Pfam" id="PF08857">
    <property type="entry name" value="ParBc_2"/>
    <property type="match status" value="1"/>
</dbReference>
<name>A0A3D9Z1W0_9HYPH</name>
<reference evidence="1 2" key="1">
    <citation type="submission" date="2018-08" db="EMBL/GenBank/DDBJ databases">
        <title>Genomic Encyclopedia of Type Strains, Phase IV (KMG-IV): sequencing the most valuable type-strain genomes for metagenomic binning, comparative biology and taxonomic classification.</title>
        <authorList>
            <person name="Goeker M."/>
        </authorList>
    </citation>
    <scope>NUCLEOTIDE SEQUENCE [LARGE SCALE GENOMIC DNA]</scope>
    <source>
        <strain evidence="1 2">BW863</strain>
    </source>
</reference>
<dbReference type="Gene3D" id="3.90.1530.10">
    <property type="entry name" value="Conserved hypothetical protein from pyrococcus furiosus pfu- 392566-001, ParB domain"/>
    <property type="match status" value="1"/>
</dbReference>
<dbReference type="AlphaFoldDB" id="A0A3D9Z1W0"/>
<organism evidence="1 2">
    <name type="scientific">Methylovirgula ligni</name>
    <dbReference type="NCBI Taxonomy" id="569860"/>
    <lineage>
        <taxon>Bacteria</taxon>
        <taxon>Pseudomonadati</taxon>
        <taxon>Pseudomonadota</taxon>
        <taxon>Alphaproteobacteria</taxon>
        <taxon>Hyphomicrobiales</taxon>
        <taxon>Beijerinckiaceae</taxon>
        <taxon>Methylovirgula</taxon>
    </lineage>
</organism>
<proteinExistence type="predicted"/>
<dbReference type="EMBL" id="QUMO01000002">
    <property type="protein sequence ID" value="REF88088.1"/>
    <property type="molecule type" value="Genomic_DNA"/>
</dbReference>
<sequence length="205" mass="23427">MSVREPLLKPVPLTDLRPTQITVGYREVKEKRKRWKELADEKGSEFLGKHMIPVILGPKERHYVIDHHHLGLALIEEKVKDILVNVVADLRTLPQEAFWVFLDNRGWMHPFDADGQRKTYADIPKALTDLVDDPFRSLAGELRQAGGYAKDTTPFAEFLWADALRRRLKRKIVETDFSHAIEKALAFAKSAEASFLPGWCGPTDD</sequence>
<dbReference type="RefSeq" id="WP_115836207.1">
    <property type="nucleotide sequence ID" value="NZ_CP025086.1"/>
</dbReference>
<evidence type="ECO:0000313" key="2">
    <source>
        <dbReference type="Proteomes" id="UP000256900"/>
    </source>
</evidence>
<evidence type="ECO:0008006" key="3">
    <source>
        <dbReference type="Google" id="ProtNLM"/>
    </source>
</evidence>
<keyword evidence="2" id="KW-1185">Reference proteome</keyword>
<dbReference type="InterPro" id="IPR016932">
    <property type="entry name" value="UCP029669"/>
</dbReference>
<dbReference type="Proteomes" id="UP000256900">
    <property type="component" value="Unassembled WGS sequence"/>
</dbReference>